<keyword evidence="3" id="KW-1185">Reference proteome</keyword>
<proteinExistence type="predicted"/>
<sequence length="399" mass="43686">MKAPELPIRVALLGAGIFARNAHLPTLVAHPSVFKLQAIYSRSEASASKVAELVPNDYLHGAPKVYFDQGENVDGERTLDALLSREDVDAVVICLPSATQIKVIQMALKHGKHVLSEKPVATGVQEGLQLVKDYENVLKTRDGGHLIWQVAENWRCEPAVIWASQLFSTLGNGRVRTFALTCYLETKKDNQYVKTGWRTGDGATLPGGFLMDGGVHWIAVLRAVVASAGWRVDRACAFGGLWLDYCAPMDFISGILRLRQGDGSQSETLPSGTVNMCFAASGKPFEISLTVVCESGTLYFQVKPDPIDGTRKYFVWWVAEGGEKVVEKTFGFNGIEEEFRTFAKAILRVPELPNVRNNEYGQGDLSPREALMDVTVIEALLDSAGVDGKPMDVPNMLVL</sequence>
<dbReference type="STRING" id="645134.A0A0L0HTT0"/>
<dbReference type="GO" id="GO:0005737">
    <property type="term" value="C:cytoplasm"/>
    <property type="evidence" value="ECO:0007669"/>
    <property type="project" value="TreeGrafter"/>
</dbReference>
<dbReference type="SUPFAM" id="SSF55347">
    <property type="entry name" value="Glyceraldehyde-3-phosphate dehydrogenase-like, C-terminal domain"/>
    <property type="match status" value="1"/>
</dbReference>
<name>A0A0L0HTT0_SPIPD</name>
<dbReference type="SUPFAM" id="SSF51735">
    <property type="entry name" value="NAD(P)-binding Rossmann-fold domains"/>
    <property type="match status" value="1"/>
</dbReference>
<dbReference type="GO" id="GO:0000166">
    <property type="term" value="F:nucleotide binding"/>
    <property type="evidence" value="ECO:0007669"/>
    <property type="project" value="InterPro"/>
</dbReference>
<protein>
    <recommendedName>
        <fullName evidence="1">Gfo/Idh/MocA-like oxidoreductase N-terminal domain-containing protein</fullName>
    </recommendedName>
</protein>
<dbReference type="VEuPathDB" id="FungiDB:SPPG_00456"/>
<dbReference type="InterPro" id="IPR000683">
    <property type="entry name" value="Gfo/Idh/MocA-like_OxRdtase_N"/>
</dbReference>
<dbReference type="AlphaFoldDB" id="A0A0L0HTT0"/>
<dbReference type="RefSeq" id="XP_016612790.1">
    <property type="nucleotide sequence ID" value="XM_016748781.1"/>
</dbReference>
<dbReference type="EMBL" id="KQ257450">
    <property type="protein sequence ID" value="KND04751.1"/>
    <property type="molecule type" value="Genomic_DNA"/>
</dbReference>
<dbReference type="Gene3D" id="3.40.50.720">
    <property type="entry name" value="NAD(P)-binding Rossmann-like Domain"/>
    <property type="match status" value="1"/>
</dbReference>
<dbReference type="InParanoid" id="A0A0L0HTT0"/>
<dbReference type="Pfam" id="PF01408">
    <property type="entry name" value="GFO_IDH_MocA"/>
    <property type="match status" value="1"/>
</dbReference>
<dbReference type="Proteomes" id="UP000053201">
    <property type="component" value="Unassembled WGS sequence"/>
</dbReference>
<dbReference type="GeneID" id="27684179"/>
<dbReference type="GO" id="GO:0016491">
    <property type="term" value="F:oxidoreductase activity"/>
    <property type="evidence" value="ECO:0007669"/>
    <property type="project" value="TreeGrafter"/>
</dbReference>
<dbReference type="InterPro" id="IPR036291">
    <property type="entry name" value="NAD(P)-bd_dom_sf"/>
</dbReference>
<evidence type="ECO:0000259" key="1">
    <source>
        <dbReference type="Pfam" id="PF01408"/>
    </source>
</evidence>
<reference evidence="2 3" key="1">
    <citation type="submission" date="2009-08" db="EMBL/GenBank/DDBJ databases">
        <title>The Genome Sequence of Spizellomyces punctatus strain DAOM BR117.</title>
        <authorList>
            <consortium name="The Broad Institute Genome Sequencing Platform"/>
            <person name="Russ C."/>
            <person name="Cuomo C."/>
            <person name="Shea T."/>
            <person name="Young S.K."/>
            <person name="Zeng Q."/>
            <person name="Koehrsen M."/>
            <person name="Haas B."/>
            <person name="Borodovsky M."/>
            <person name="Guigo R."/>
            <person name="Alvarado L."/>
            <person name="Berlin A."/>
            <person name="Bochicchio J."/>
            <person name="Borenstein D."/>
            <person name="Chapman S."/>
            <person name="Chen Z."/>
            <person name="Engels R."/>
            <person name="Freedman E."/>
            <person name="Gellesch M."/>
            <person name="Goldberg J."/>
            <person name="Griggs A."/>
            <person name="Gujja S."/>
            <person name="Heiman D."/>
            <person name="Hepburn T."/>
            <person name="Howarth C."/>
            <person name="Jen D."/>
            <person name="Larson L."/>
            <person name="Lewis B."/>
            <person name="Mehta T."/>
            <person name="Park D."/>
            <person name="Pearson M."/>
            <person name="Roberts A."/>
            <person name="Saif S."/>
            <person name="Shenoy N."/>
            <person name="Sisk P."/>
            <person name="Stolte C."/>
            <person name="Sykes S."/>
            <person name="Thomson T."/>
            <person name="Walk T."/>
            <person name="White J."/>
            <person name="Yandava C."/>
            <person name="Burger G."/>
            <person name="Gray M.W."/>
            <person name="Holland P.W.H."/>
            <person name="King N."/>
            <person name="Lang F.B.F."/>
            <person name="Roger A.J."/>
            <person name="Ruiz-Trillo I."/>
            <person name="Lander E."/>
            <person name="Nusbaum C."/>
        </authorList>
    </citation>
    <scope>NUCLEOTIDE SEQUENCE [LARGE SCALE GENOMIC DNA]</scope>
    <source>
        <strain evidence="2 3">DAOM BR117</strain>
    </source>
</reference>
<dbReference type="eggNOG" id="KOG2742">
    <property type="taxonomic scope" value="Eukaryota"/>
</dbReference>
<accession>A0A0L0HTT0</accession>
<evidence type="ECO:0000313" key="2">
    <source>
        <dbReference type="EMBL" id="KND04751.1"/>
    </source>
</evidence>
<dbReference type="Gene3D" id="3.30.360.10">
    <property type="entry name" value="Dihydrodipicolinate Reductase, domain 2"/>
    <property type="match status" value="1"/>
</dbReference>
<gene>
    <name evidence="2" type="ORF">SPPG_00456</name>
</gene>
<organism evidence="2 3">
    <name type="scientific">Spizellomyces punctatus (strain DAOM BR117)</name>
    <dbReference type="NCBI Taxonomy" id="645134"/>
    <lineage>
        <taxon>Eukaryota</taxon>
        <taxon>Fungi</taxon>
        <taxon>Fungi incertae sedis</taxon>
        <taxon>Chytridiomycota</taxon>
        <taxon>Chytridiomycota incertae sedis</taxon>
        <taxon>Chytridiomycetes</taxon>
        <taxon>Spizellomycetales</taxon>
        <taxon>Spizellomycetaceae</taxon>
        <taxon>Spizellomyces</taxon>
    </lineage>
</organism>
<dbReference type="OrthoDB" id="64915at2759"/>
<dbReference type="PANTHER" id="PTHR42840">
    <property type="entry name" value="NAD(P)-BINDING ROSSMANN-FOLD SUPERFAMILY PROTEIN-RELATED"/>
    <property type="match status" value="1"/>
</dbReference>
<dbReference type="GO" id="GO:0006740">
    <property type="term" value="P:NADPH regeneration"/>
    <property type="evidence" value="ECO:0007669"/>
    <property type="project" value="TreeGrafter"/>
</dbReference>
<dbReference type="OMA" id="NEMQSPE"/>
<feature type="domain" description="Gfo/Idh/MocA-like oxidoreductase N-terminal" evidence="1">
    <location>
        <begin position="8"/>
        <end position="132"/>
    </location>
</feature>
<evidence type="ECO:0000313" key="3">
    <source>
        <dbReference type="Proteomes" id="UP000053201"/>
    </source>
</evidence>
<dbReference type="PANTHER" id="PTHR42840:SF5">
    <property type="entry name" value="NAD(P)-BINDING ROSSMANN-FOLD SUPERFAMILY PROTEIN"/>
    <property type="match status" value="1"/>
</dbReference>